<proteinExistence type="predicted"/>
<reference evidence="1" key="1">
    <citation type="journal article" date="2015" name="Nature">
        <title>Complex archaea that bridge the gap between prokaryotes and eukaryotes.</title>
        <authorList>
            <person name="Spang A."/>
            <person name="Saw J.H."/>
            <person name="Jorgensen S.L."/>
            <person name="Zaremba-Niedzwiedzka K."/>
            <person name="Martijn J."/>
            <person name="Lind A.E."/>
            <person name="van Eijk R."/>
            <person name="Schleper C."/>
            <person name="Guy L."/>
            <person name="Ettema T.J."/>
        </authorList>
    </citation>
    <scope>NUCLEOTIDE SEQUENCE</scope>
</reference>
<evidence type="ECO:0000313" key="1">
    <source>
        <dbReference type="EMBL" id="KKL14710.1"/>
    </source>
</evidence>
<protein>
    <submittedName>
        <fullName evidence="1">Uncharacterized protein</fullName>
    </submittedName>
</protein>
<gene>
    <name evidence="1" type="ORF">LCGC14_2512900</name>
</gene>
<feature type="non-terminal residue" evidence="1">
    <location>
        <position position="1"/>
    </location>
</feature>
<comment type="caution">
    <text evidence="1">The sequence shown here is derived from an EMBL/GenBank/DDBJ whole genome shotgun (WGS) entry which is preliminary data.</text>
</comment>
<name>A0A0F9AZA9_9ZZZZ</name>
<accession>A0A0F9AZA9</accession>
<dbReference type="EMBL" id="LAZR01040349">
    <property type="protein sequence ID" value="KKL14710.1"/>
    <property type="molecule type" value="Genomic_DNA"/>
</dbReference>
<dbReference type="AlphaFoldDB" id="A0A0F9AZA9"/>
<sequence>INANGETESYFSPPTKKITVSLYQNKKTKSIMLLINIQKRKLTIKPKKMKCIGKS</sequence>
<organism evidence="1">
    <name type="scientific">marine sediment metagenome</name>
    <dbReference type="NCBI Taxonomy" id="412755"/>
    <lineage>
        <taxon>unclassified sequences</taxon>
        <taxon>metagenomes</taxon>
        <taxon>ecological metagenomes</taxon>
    </lineage>
</organism>